<dbReference type="AlphaFoldDB" id="A0A6M3LSY3"/>
<dbReference type="EMBL" id="MT143415">
    <property type="protein sequence ID" value="QJA96594.1"/>
    <property type="molecule type" value="Genomic_DNA"/>
</dbReference>
<name>A0A6M3LSY3_9ZZZZ</name>
<protein>
    <submittedName>
        <fullName evidence="1">Uncharacterized protein</fullName>
    </submittedName>
</protein>
<sequence>MNKEFENVIATEVKIYPGGIEVRITTSDEAGFTSYLGWIDIKDIKEDKVP</sequence>
<gene>
    <name evidence="1" type="ORF">MM415B07941_0006</name>
</gene>
<proteinExistence type="predicted"/>
<reference evidence="1" key="1">
    <citation type="submission" date="2020-03" db="EMBL/GenBank/DDBJ databases">
        <title>The deep terrestrial virosphere.</title>
        <authorList>
            <person name="Holmfeldt K."/>
            <person name="Nilsson E."/>
            <person name="Simone D."/>
            <person name="Lopez-Fernandez M."/>
            <person name="Wu X."/>
            <person name="de Brujin I."/>
            <person name="Lundin D."/>
            <person name="Andersson A."/>
            <person name="Bertilsson S."/>
            <person name="Dopson M."/>
        </authorList>
    </citation>
    <scope>NUCLEOTIDE SEQUENCE</scope>
    <source>
        <strain evidence="1">MM415B07941</strain>
    </source>
</reference>
<evidence type="ECO:0000313" key="1">
    <source>
        <dbReference type="EMBL" id="QJA96594.1"/>
    </source>
</evidence>
<accession>A0A6M3LSY3</accession>
<organism evidence="1">
    <name type="scientific">viral metagenome</name>
    <dbReference type="NCBI Taxonomy" id="1070528"/>
    <lineage>
        <taxon>unclassified sequences</taxon>
        <taxon>metagenomes</taxon>
        <taxon>organismal metagenomes</taxon>
    </lineage>
</organism>